<feature type="non-terminal residue" evidence="1">
    <location>
        <position position="1"/>
    </location>
</feature>
<dbReference type="RefSeq" id="WP_158085952.1">
    <property type="nucleotide sequence ID" value="NZ_MVHG01000392.1"/>
</dbReference>
<proteinExistence type="predicted"/>
<keyword evidence="2" id="KW-1185">Reference proteome</keyword>
<evidence type="ECO:0000313" key="2">
    <source>
        <dbReference type="Proteomes" id="UP000192707"/>
    </source>
</evidence>
<dbReference type="EMBL" id="MVHG01000392">
    <property type="protein sequence ID" value="ORA01378.1"/>
    <property type="molecule type" value="Genomic_DNA"/>
</dbReference>
<dbReference type="OrthoDB" id="5476461at2"/>
<name>A0A1W9YMS5_MYCAI</name>
<reference evidence="1 2" key="1">
    <citation type="submission" date="2016-12" db="EMBL/GenBank/DDBJ databases">
        <title>The new phylogeny of genus Mycobacterium.</title>
        <authorList>
            <person name="Tortoli E."/>
            <person name="Trovato A."/>
            <person name="Cirillo D.M."/>
        </authorList>
    </citation>
    <scope>NUCLEOTIDE SEQUENCE [LARGE SCALE GENOMIC DNA]</scope>
    <source>
        <strain evidence="1 2">DSM 45069</strain>
    </source>
</reference>
<comment type="caution">
    <text evidence="1">The sequence shown here is derived from an EMBL/GenBank/DDBJ whole genome shotgun (WGS) entry which is preliminary data.</text>
</comment>
<protein>
    <submittedName>
        <fullName evidence="1">Uncharacterized protein</fullName>
    </submittedName>
</protein>
<organism evidence="1 2">
    <name type="scientific">Mycobacterium arosiense ATCC BAA-1401 = DSM 45069</name>
    <dbReference type="NCBI Taxonomy" id="1265311"/>
    <lineage>
        <taxon>Bacteria</taxon>
        <taxon>Bacillati</taxon>
        <taxon>Actinomycetota</taxon>
        <taxon>Actinomycetes</taxon>
        <taxon>Mycobacteriales</taxon>
        <taxon>Mycobacteriaceae</taxon>
        <taxon>Mycobacterium</taxon>
        <taxon>Mycobacterium avium complex (MAC)</taxon>
    </lineage>
</organism>
<sequence>RPLIAELVRHPRVQRLELLPFDEPELREFTTAVLGAPLDDDTFGRVVARSEGNAYFAEELLAAGPETDELPWSLVDVLR</sequence>
<evidence type="ECO:0000313" key="1">
    <source>
        <dbReference type="EMBL" id="ORA01378.1"/>
    </source>
</evidence>
<gene>
    <name evidence="1" type="ORF">BST14_29100</name>
</gene>
<feature type="non-terminal residue" evidence="1">
    <location>
        <position position="79"/>
    </location>
</feature>
<accession>A0A1W9YMS5</accession>
<dbReference type="AlphaFoldDB" id="A0A1W9YMS5"/>
<dbReference type="Proteomes" id="UP000192707">
    <property type="component" value="Unassembled WGS sequence"/>
</dbReference>